<evidence type="ECO:0000313" key="3">
    <source>
        <dbReference type="Proteomes" id="UP000229459"/>
    </source>
</evidence>
<gene>
    <name evidence="2" type="ORF">COX08_02730</name>
</gene>
<keyword evidence="1" id="KW-0732">Signal</keyword>
<organism evidence="2 3">
    <name type="scientific">Candidatus Beckwithbacteria bacterium CG23_combo_of_CG06-09_8_20_14_all_34_8</name>
    <dbReference type="NCBI Taxonomy" id="1974497"/>
    <lineage>
        <taxon>Bacteria</taxon>
        <taxon>Candidatus Beckwithiibacteriota</taxon>
    </lineage>
</organism>
<dbReference type="AlphaFoldDB" id="A0A2H0B630"/>
<comment type="caution">
    <text evidence="2">The sequence shown here is derived from an EMBL/GenBank/DDBJ whole genome shotgun (WGS) entry which is preliminary data.</text>
</comment>
<reference evidence="2 3" key="1">
    <citation type="submission" date="2017-09" db="EMBL/GenBank/DDBJ databases">
        <title>Depth-based differentiation of microbial function through sediment-hosted aquifers and enrichment of novel symbionts in the deep terrestrial subsurface.</title>
        <authorList>
            <person name="Probst A.J."/>
            <person name="Ladd B."/>
            <person name="Jarett J.K."/>
            <person name="Geller-Mcgrath D.E."/>
            <person name="Sieber C.M."/>
            <person name="Emerson J.B."/>
            <person name="Anantharaman K."/>
            <person name="Thomas B.C."/>
            <person name="Malmstrom R."/>
            <person name="Stieglmeier M."/>
            <person name="Klingl A."/>
            <person name="Woyke T."/>
            <person name="Ryan C.M."/>
            <person name="Banfield J.F."/>
        </authorList>
    </citation>
    <scope>NUCLEOTIDE SEQUENCE [LARGE SCALE GENOMIC DNA]</scope>
    <source>
        <strain evidence="2">CG23_combo_of_CG06-09_8_20_14_all_34_8</strain>
    </source>
</reference>
<dbReference type="PROSITE" id="PS51257">
    <property type="entry name" value="PROKAR_LIPOPROTEIN"/>
    <property type="match status" value="1"/>
</dbReference>
<sequence length="176" mass="19400">MSKKIYLLLGLLLLTACNSTNLTVNKPLPSETARAESSQTDVERVENFLKQINQEIKLGFSDPGPLDFNWKIAGEKLSKIRNLETVQISGQAIALFSTPRIEKKSNTPIVTVIANYLSSQGFVKDIYNNNAGTVTGTEAYQNKDMKCIINWEIIGGIEGYKTTDVPMNLALVCGEI</sequence>
<protein>
    <recommendedName>
        <fullName evidence="4">Lipoprotein</fullName>
    </recommendedName>
</protein>
<accession>A0A2H0B630</accession>
<evidence type="ECO:0000256" key="1">
    <source>
        <dbReference type="SAM" id="SignalP"/>
    </source>
</evidence>
<name>A0A2H0B630_9BACT</name>
<dbReference type="Proteomes" id="UP000229459">
    <property type="component" value="Unassembled WGS sequence"/>
</dbReference>
<proteinExistence type="predicted"/>
<evidence type="ECO:0000313" key="2">
    <source>
        <dbReference type="EMBL" id="PIP53119.1"/>
    </source>
</evidence>
<feature type="chain" id="PRO_5013957086" description="Lipoprotein" evidence="1">
    <location>
        <begin position="23"/>
        <end position="176"/>
    </location>
</feature>
<feature type="signal peptide" evidence="1">
    <location>
        <begin position="1"/>
        <end position="22"/>
    </location>
</feature>
<evidence type="ECO:0008006" key="4">
    <source>
        <dbReference type="Google" id="ProtNLM"/>
    </source>
</evidence>
<dbReference type="EMBL" id="PCSR01000065">
    <property type="protein sequence ID" value="PIP53119.1"/>
    <property type="molecule type" value="Genomic_DNA"/>
</dbReference>